<dbReference type="InterPro" id="IPR003594">
    <property type="entry name" value="HATPase_dom"/>
</dbReference>
<feature type="domain" description="Histidine kinase/HSP90-like ATPase" evidence="2">
    <location>
        <begin position="12"/>
        <end position="139"/>
    </location>
</feature>
<name>A0A543CKE6_9ACTN</name>
<evidence type="ECO:0000313" key="4">
    <source>
        <dbReference type="Proteomes" id="UP000316096"/>
    </source>
</evidence>
<keyword evidence="1" id="KW-0808">Transferase</keyword>
<dbReference type="Proteomes" id="UP000316096">
    <property type="component" value="Unassembled WGS sequence"/>
</dbReference>
<evidence type="ECO:0000313" key="3">
    <source>
        <dbReference type="EMBL" id="TQL97367.1"/>
    </source>
</evidence>
<dbReference type="AlphaFoldDB" id="A0A543CKE6"/>
<keyword evidence="1" id="KW-0723">Serine/threonine-protein kinase</keyword>
<accession>A0A543CKE6</accession>
<proteinExistence type="predicted"/>
<comment type="caution">
    <text evidence="3">The sequence shown here is derived from an EMBL/GenBank/DDBJ whole genome shotgun (WGS) entry which is preliminary data.</text>
</comment>
<dbReference type="EMBL" id="VFOZ01000001">
    <property type="protein sequence ID" value="TQL97367.1"/>
    <property type="molecule type" value="Genomic_DNA"/>
</dbReference>
<dbReference type="Gene3D" id="3.30.565.10">
    <property type="entry name" value="Histidine kinase-like ATPase, C-terminal domain"/>
    <property type="match status" value="1"/>
</dbReference>
<gene>
    <name evidence="3" type="ORF">FB559_2947</name>
</gene>
<evidence type="ECO:0000256" key="1">
    <source>
        <dbReference type="ARBA" id="ARBA00022527"/>
    </source>
</evidence>
<reference evidence="3 4" key="1">
    <citation type="submission" date="2019-06" db="EMBL/GenBank/DDBJ databases">
        <title>Sequencing the genomes of 1000 actinobacteria strains.</title>
        <authorList>
            <person name="Klenk H.-P."/>
        </authorList>
    </citation>
    <scope>NUCLEOTIDE SEQUENCE [LARGE SCALE GENOMIC DNA]</scope>
    <source>
        <strain evidence="3 4">DSM 102200</strain>
    </source>
</reference>
<dbReference type="CDD" id="cd16936">
    <property type="entry name" value="HATPase_RsbW-like"/>
    <property type="match status" value="1"/>
</dbReference>
<dbReference type="PANTHER" id="PTHR35526:SF3">
    <property type="entry name" value="ANTI-SIGMA-F FACTOR RSBW"/>
    <property type="match status" value="1"/>
</dbReference>
<keyword evidence="1" id="KW-0418">Kinase</keyword>
<protein>
    <submittedName>
        <fullName evidence="3">Anti-sigma regulatory factor (Ser/Thr protein kinase)</fullName>
    </submittedName>
</protein>
<organism evidence="3 4">
    <name type="scientific">Actinoallomurus bryophytorum</name>
    <dbReference type="NCBI Taxonomy" id="1490222"/>
    <lineage>
        <taxon>Bacteria</taxon>
        <taxon>Bacillati</taxon>
        <taxon>Actinomycetota</taxon>
        <taxon>Actinomycetes</taxon>
        <taxon>Streptosporangiales</taxon>
        <taxon>Thermomonosporaceae</taxon>
        <taxon>Actinoallomurus</taxon>
    </lineage>
</organism>
<dbReference type="GO" id="GO:0004674">
    <property type="term" value="F:protein serine/threonine kinase activity"/>
    <property type="evidence" value="ECO:0007669"/>
    <property type="project" value="UniProtKB-KW"/>
</dbReference>
<dbReference type="PANTHER" id="PTHR35526">
    <property type="entry name" value="ANTI-SIGMA-F FACTOR RSBW-RELATED"/>
    <property type="match status" value="1"/>
</dbReference>
<keyword evidence="4" id="KW-1185">Reference proteome</keyword>
<dbReference type="InterPro" id="IPR036890">
    <property type="entry name" value="HATPase_C_sf"/>
</dbReference>
<evidence type="ECO:0000259" key="2">
    <source>
        <dbReference type="Pfam" id="PF13581"/>
    </source>
</evidence>
<sequence length="144" mass="15189">MAPEIATVELTFSPLPVHVRTARLVATAVARRGGVEEALLDEVRLAVGEACSRAVEAHQQQCPAEPVRVELRDGADRFEVMVSDRVPNDDPAGEGATQVSSDLAELNGDLNLGFAVIAGLADDVDIASTPSGVEITMSWPAKKD</sequence>
<dbReference type="InterPro" id="IPR050267">
    <property type="entry name" value="Anti-sigma-factor_SerPK"/>
</dbReference>
<dbReference type="Pfam" id="PF13581">
    <property type="entry name" value="HATPase_c_2"/>
    <property type="match status" value="1"/>
</dbReference>